<dbReference type="Gene3D" id="2.40.30.10">
    <property type="entry name" value="Translation factors"/>
    <property type="match status" value="1"/>
</dbReference>
<dbReference type="Pfam" id="PF04954">
    <property type="entry name" value="SIP"/>
    <property type="match status" value="1"/>
</dbReference>
<dbReference type="InterPro" id="IPR013113">
    <property type="entry name" value="SIP_FAD-bd"/>
</dbReference>
<reference evidence="2 3" key="1">
    <citation type="submission" date="2020-07" db="EMBL/GenBank/DDBJ databases">
        <title>Sequencing the genomes of 1000 actinobacteria strains.</title>
        <authorList>
            <person name="Klenk H.-P."/>
        </authorList>
    </citation>
    <scope>NUCLEOTIDE SEQUENCE [LARGE SCALE GENOMIC DNA]</scope>
    <source>
        <strain evidence="2 3">DSM 17380</strain>
    </source>
</reference>
<dbReference type="PANTHER" id="PTHR30157:SF0">
    <property type="entry name" value="NADPH-DEPENDENT FERRIC-CHELATE REDUCTASE"/>
    <property type="match status" value="1"/>
</dbReference>
<accession>A0A852REK0</accession>
<dbReference type="CDD" id="cd06193">
    <property type="entry name" value="siderophore_interacting"/>
    <property type="match status" value="1"/>
</dbReference>
<dbReference type="Pfam" id="PF08021">
    <property type="entry name" value="FAD_binding_9"/>
    <property type="match status" value="1"/>
</dbReference>
<dbReference type="InterPro" id="IPR017938">
    <property type="entry name" value="Riboflavin_synthase-like_b-brl"/>
</dbReference>
<dbReference type="EMBL" id="JACCBD010000001">
    <property type="protein sequence ID" value="NYD26734.1"/>
    <property type="molecule type" value="Genomic_DNA"/>
</dbReference>
<feature type="domain" description="FAD-binding FR-type" evidence="1">
    <location>
        <begin position="14"/>
        <end position="139"/>
    </location>
</feature>
<protein>
    <submittedName>
        <fullName evidence="2">NADPH-dependent ferric siderophore reductase</fullName>
    </submittedName>
</protein>
<sequence length="278" mass="30176">MTTPASDRTQRPARPQIVLEVKERVQLSPHLVRVVAHGPGMAQVDAGAFTDAYSKMLFRQPGSDIDPPYDLDALREELAPEDMPATRTYTVRRVDHEAGELWIDFVVHGTEGIAGPWADAARPGDPVVLRGIGGGYAPDPSADWHLLAGDESAIPAIASALEAMPADAVGVCFIEVAGEADVLELRAPAGITVSWLFRGAAEAGTSNVLVDAVRAAEWLPGRVQVFVHGERGAMKALRPYFTDERGIDRTQLSLSPYWAYGRREDRFQAEKREAIGQI</sequence>
<evidence type="ECO:0000259" key="1">
    <source>
        <dbReference type="PROSITE" id="PS51384"/>
    </source>
</evidence>
<dbReference type="PANTHER" id="PTHR30157">
    <property type="entry name" value="FERRIC REDUCTASE, NADPH-DEPENDENT"/>
    <property type="match status" value="1"/>
</dbReference>
<dbReference type="GO" id="GO:0016491">
    <property type="term" value="F:oxidoreductase activity"/>
    <property type="evidence" value="ECO:0007669"/>
    <property type="project" value="InterPro"/>
</dbReference>
<gene>
    <name evidence="2" type="ORF">BJ960_001537</name>
</gene>
<dbReference type="InterPro" id="IPR039261">
    <property type="entry name" value="FNR_nucleotide-bd"/>
</dbReference>
<dbReference type="PROSITE" id="PS51384">
    <property type="entry name" value="FAD_FR"/>
    <property type="match status" value="1"/>
</dbReference>
<comment type="caution">
    <text evidence="2">The sequence shown here is derived from an EMBL/GenBank/DDBJ whole genome shotgun (WGS) entry which is preliminary data.</text>
</comment>
<name>A0A852REK0_9MICO</name>
<evidence type="ECO:0000313" key="3">
    <source>
        <dbReference type="Proteomes" id="UP000586095"/>
    </source>
</evidence>
<dbReference type="AlphaFoldDB" id="A0A852REK0"/>
<dbReference type="InterPro" id="IPR039374">
    <property type="entry name" value="SIP_fam"/>
</dbReference>
<organism evidence="2 3">
    <name type="scientific">Leucobacter aridicollis</name>
    <dbReference type="NCBI Taxonomy" id="283878"/>
    <lineage>
        <taxon>Bacteria</taxon>
        <taxon>Bacillati</taxon>
        <taxon>Actinomycetota</taxon>
        <taxon>Actinomycetes</taxon>
        <taxon>Micrococcales</taxon>
        <taxon>Microbacteriaceae</taxon>
        <taxon>Leucobacter</taxon>
    </lineage>
</organism>
<dbReference type="RefSeq" id="WP_185986849.1">
    <property type="nucleotide sequence ID" value="NZ_BAAALZ010000001.1"/>
</dbReference>
<dbReference type="InterPro" id="IPR017927">
    <property type="entry name" value="FAD-bd_FR_type"/>
</dbReference>
<dbReference type="Gene3D" id="3.40.50.80">
    <property type="entry name" value="Nucleotide-binding domain of ferredoxin-NADP reductase (FNR) module"/>
    <property type="match status" value="1"/>
</dbReference>
<dbReference type="SUPFAM" id="SSF63380">
    <property type="entry name" value="Riboflavin synthase domain-like"/>
    <property type="match status" value="1"/>
</dbReference>
<proteinExistence type="predicted"/>
<dbReference type="Proteomes" id="UP000586095">
    <property type="component" value="Unassembled WGS sequence"/>
</dbReference>
<evidence type="ECO:0000313" key="2">
    <source>
        <dbReference type="EMBL" id="NYD26734.1"/>
    </source>
</evidence>
<keyword evidence="3" id="KW-1185">Reference proteome</keyword>
<dbReference type="InterPro" id="IPR007037">
    <property type="entry name" value="SIP_rossman_dom"/>
</dbReference>